<keyword evidence="2 11" id="KW-0813">Transport</keyword>
<dbReference type="OrthoDB" id="9805577at2"/>
<comment type="catalytic activity">
    <reaction evidence="11">
        <text>K(+)(in) + H(+)(in) = K(+)(out) + H(+)(out)</text>
        <dbReference type="Rhea" id="RHEA:28490"/>
        <dbReference type="ChEBI" id="CHEBI:15378"/>
        <dbReference type="ChEBI" id="CHEBI:29103"/>
    </reaction>
</comment>
<comment type="function">
    <text evidence="11">Transport of potassium into the cell. Likely operates as a K(+):H(+) symporter.</text>
</comment>
<evidence type="ECO:0000259" key="12">
    <source>
        <dbReference type="Pfam" id="PF02705"/>
    </source>
</evidence>
<gene>
    <name evidence="11" type="primary">kup</name>
    <name evidence="14" type="ORF">GJJ30_00800</name>
</gene>
<feature type="transmembrane region" description="Helical" evidence="11">
    <location>
        <begin position="94"/>
        <end position="114"/>
    </location>
</feature>
<evidence type="ECO:0000256" key="11">
    <source>
        <dbReference type="HAMAP-Rule" id="MF_01522"/>
    </source>
</evidence>
<feature type="domain" description="K+ potassium transporter integral membrane" evidence="12">
    <location>
        <begin position="16"/>
        <end position="445"/>
    </location>
</feature>
<organism evidence="14 15">
    <name type="scientific">Larkinella terrae</name>
    <dbReference type="NCBI Taxonomy" id="2025311"/>
    <lineage>
        <taxon>Bacteria</taxon>
        <taxon>Pseudomonadati</taxon>
        <taxon>Bacteroidota</taxon>
        <taxon>Cytophagia</taxon>
        <taxon>Cytophagales</taxon>
        <taxon>Spirosomataceae</taxon>
        <taxon>Larkinella</taxon>
    </lineage>
</organism>
<comment type="subcellular location">
    <subcellularLocation>
        <location evidence="11">Cell membrane</location>
        <topology evidence="11">Multi-pass membrane protein</topology>
    </subcellularLocation>
    <subcellularLocation>
        <location evidence="1">Membrane</location>
        <topology evidence="1">Multi-pass membrane protein</topology>
    </subcellularLocation>
</comment>
<evidence type="ECO:0000256" key="8">
    <source>
        <dbReference type="ARBA" id="ARBA00022989"/>
    </source>
</evidence>
<keyword evidence="10 11" id="KW-0472">Membrane</keyword>
<comment type="caution">
    <text evidence="14">The sequence shown here is derived from an EMBL/GenBank/DDBJ whole genome shotgun (WGS) entry which is preliminary data.</text>
</comment>
<dbReference type="InterPro" id="IPR023051">
    <property type="entry name" value="Kup"/>
</dbReference>
<dbReference type="PANTHER" id="PTHR30540:SF83">
    <property type="entry name" value="K+ POTASSIUM TRANSPORTER"/>
    <property type="match status" value="1"/>
</dbReference>
<evidence type="ECO:0000256" key="6">
    <source>
        <dbReference type="ARBA" id="ARBA00022847"/>
    </source>
</evidence>
<comment type="similarity">
    <text evidence="11">Belongs to the HAK/KUP transporter (TC 2.A.72) family.</text>
</comment>
<evidence type="ECO:0000256" key="3">
    <source>
        <dbReference type="ARBA" id="ARBA00022475"/>
    </source>
</evidence>
<protein>
    <recommendedName>
        <fullName evidence="11">Probable potassium transport system protein Kup</fullName>
    </recommendedName>
</protein>
<feature type="transmembrane region" description="Helical" evidence="11">
    <location>
        <begin position="166"/>
        <end position="187"/>
    </location>
</feature>
<evidence type="ECO:0000256" key="9">
    <source>
        <dbReference type="ARBA" id="ARBA00023065"/>
    </source>
</evidence>
<dbReference type="Proteomes" id="UP000441754">
    <property type="component" value="Unassembled WGS sequence"/>
</dbReference>
<keyword evidence="15" id="KW-1185">Reference proteome</keyword>
<feature type="transmembrane region" description="Helical" evidence="11">
    <location>
        <begin position="12"/>
        <end position="39"/>
    </location>
</feature>
<feature type="transmembrane region" description="Helical" evidence="11">
    <location>
        <begin position="387"/>
        <end position="409"/>
    </location>
</feature>
<reference evidence="14 15" key="1">
    <citation type="journal article" date="2018" name="Antonie Van Leeuwenhoek">
        <title>Larkinella terrae sp. nov., isolated from soil on Jeju Island, South Korea.</title>
        <authorList>
            <person name="Ten L.N."/>
            <person name="Jeon J."/>
            <person name="Park S.J."/>
            <person name="Park S."/>
            <person name="Lee S.Y."/>
            <person name="Kim M.K."/>
            <person name="Jung H.Y."/>
        </authorList>
    </citation>
    <scope>NUCLEOTIDE SEQUENCE [LARGE SCALE GENOMIC DNA]</scope>
    <source>
        <strain evidence="14 15">KCTC 52001</strain>
    </source>
</reference>
<dbReference type="PANTHER" id="PTHR30540">
    <property type="entry name" value="OSMOTIC STRESS POTASSIUM TRANSPORTER"/>
    <property type="match status" value="1"/>
</dbReference>
<sequence length="655" mass="73597">MENKHHLDKVTAAGLLVAMGIIFGDIGTSPLYVLSAIIGPSQPIRADVVRGAISCIFWTLTLQTTVKYVILILRADNKGEGGIFALYALVRRHAKWLTIPAVIGGSALLADGIITPPVSVSSAIEGLELLYPHIPTVPIVLGILTVLFLIQALGTSVVGTAFGPVMLLWFVMLGVLGVMNIVDAPAILSAINPYYAWWLLAEYPGGFWLLGSVFLCTTGAEALYSDLGHCGRGNIRVSWVFVKTCLLLNYFGQGAWLLTMEGQALAERKPFYALMPDWFLIAGIGIATAATVIASQALITGSFTLISEAIRLNLWPKVVLRYPSNKKGQLYVPSINLLLWVGCMGVVLYFRESSNMEAAYGLAITLTMLMTTMLMTYYLYSHRYRAWGVLLFLIVYVGLEGAFLVANLIKFPHGGWVSLLIGAGIAVVMYTWLKAFYIKLRLTEYVRIDSYLQPLKELSRDISIPKYATHLVFMSNAARQSEIESKIIYSIFQKRPKRADIFWFVHVDITDDPYTMEYKVNTIATDDAYKITFRLGFRVEQRINLFFRKVIEDMVKNREVDITSRYESLSRQHVIGDFRFVVLEKFLSFENDLPWMERMIMNLYFFIKGFTTTEDRWFGLDTSSVKIEKVPLVIRPVENIKLKRIDVPLNPGLIG</sequence>
<dbReference type="GO" id="GO:0005886">
    <property type="term" value="C:plasma membrane"/>
    <property type="evidence" value="ECO:0007669"/>
    <property type="project" value="UniProtKB-SubCell"/>
</dbReference>
<name>A0A7K0ED41_9BACT</name>
<keyword evidence="8 11" id="KW-1133">Transmembrane helix</keyword>
<evidence type="ECO:0000313" key="14">
    <source>
        <dbReference type="EMBL" id="MRS59813.1"/>
    </source>
</evidence>
<feature type="domain" description="K+ potassium transporter C-terminal" evidence="13">
    <location>
        <begin position="469"/>
        <end position="625"/>
    </location>
</feature>
<keyword evidence="3 11" id="KW-1003">Cell membrane</keyword>
<feature type="transmembrane region" description="Helical" evidence="11">
    <location>
        <begin position="362"/>
        <end position="380"/>
    </location>
</feature>
<evidence type="ECO:0000256" key="5">
    <source>
        <dbReference type="ARBA" id="ARBA00022692"/>
    </source>
</evidence>
<dbReference type="RefSeq" id="WP_154172162.1">
    <property type="nucleotide sequence ID" value="NZ_WJXZ01000001.1"/>
</dbReference>
<feature type="transmembrane region" description="Helical" evidence="11">
    <location>
        <begin position="237"/>
        <end position="258"/>
    </location>
</feature>
<keyword evidence="5 11" id="KW-0812">Transmembrane</keyword>
<feature type="transmembrane region" description="Helical" evidence="11">
    <location>
        <begin position="330"/>
        <end position="350"/>
    </location>
</feature>
<feature type="transmembrane region" description="Helical" evidence="11">
    <location>
        <begin position="51"/>
        <end position="73"/>
    </location>
</feature>
<evidence type="ECO:0000256" key="4">
    <source>
        <dbReference type="ARBA" id="ARBA00022538"/>
    </source>
</evidence>
<dbReference type="GO" id="GO:0015293">
    <property type="term" value="F:symporter activity"/>
    <property type="evidence" value="ECO:0007669"/>
    <property type="project" value="UniProtKB-UniRule"/>
</dbReference>
<keyword evidence="4 11" id="KW-0633">Potassium transport</keyword>
<dbReference type="GO" id="GO:0015079">
    <property type="term" value="F:potassium ion transmembrane transporter activity"/>
    <property type="evidence" value="ECO:0007669"/>
    <property type="project" value="UniProtKB-UniRule"/>
</dbReference>
<evidence type="ECO:0000313" key="15">
    <source>
        <dbReference type="Proteomes" id="UP000441754"/>
    </source>
</evidence>
<feature type="transmembrane region" description="Helical" evidence="11">
    <location>
        <begin position="134"/>
        <end position="154"/>
    </location>
</feature>
<evidence type="ECO:0000256" key="7">
    <source>
        <dbReference type="ARBA" id="ARBA00022958"/>
    </source>
</evidence>
<feature type="transmembrane region" description="Helical" evidence="11">
    <location>
        <begin position="278"/>
        <end position="310"/>
    </location>
</feature>
<evidence type="ECO:0000256" key="1">
    <source>
        <dbReference type="ARBA" id="ARBA00004141"/>
    </source>
</evidence>
<keyword evidence="9 11" id="KW-0406">Ion transport</keyword>
<keyword evidence="6 11" id="KW-0769">Symport</keyword>
<dbReference type="InterPro" id="IPR053951">
    <property type="entry name" value="K_trans_N"/>
</dbReference>
<evidence type="ECO:0000256" key="10">
    <source>
        <dbReference type="ARBA" id="ARBA00023136"/>
    </source>
</evidence>
<dbReference type="Pfam" id="PF22776">
    <property type="entry name" value="K_trans_C"/>
    <property type="match status" value="1"/>
</dbReference>
<feature type="transmembrane region" description="Helical" evidence="11">
    <location>
        <begin position="415"/>
        <end position="433"/>
    </location>
</feature>
<dbReference type="AlphaFoldDB" id="A0A7K0ED41"/>
<dbReference type="HAMAP" id="MF_01522">
    <property type="entry name" value="Kup"/>
    <property type="match status" value="1"/>
</dbReference>
<dbReference type="EMBL" id="WJXZ01000001">
    <property type="protein sequence ID" value="MRS59813.1"/>
    <property type="molecule type" value="Genomic_DNA"/>
</dbReference>
<accession>A0A7K0ED41</accession>
<keyword evidence="7 11" id="KW-0630">Potassium</keyword>
<dbReference type="InterPro" id="IPR003855">
    <property type="entry name" value="K+_transporter"/>
</dbReference>
<evidence type="ECO:0000259" key="13">
    <source>
        <dbReference type="Pfam" id="PF22776"/>
    </source>
</evidence>
<dbReference type="InterPro" id="IPR053952">
    <property type="entry name" value="K_trans_C"/>
</dbReference>
<dbReference type="Pfam" id="PF02705">
    <property type="entry name" value="K_trans"/>
    <property type="match status" value="1"/>
</dbReference>
<evidence type="ECO:0000256" key="2">
    <source>
        <dbReference type="ARBA" id="ARBA00022448"/>
    </source>
</evidence>
<proteinExistence type="inferred from homology"/>